<evidence type="ECO:0000256" key="2">
    <source>
        <dbReference type="SAM" id="Phobius"/>
    </source>
</evidence>
<proteinExistence type="predicted"/>
<reference evidence="3 4" key="1">
    <citation type="journal article" date="2018" name="Elife">
        <title>Functional genomics of lipid metabolism in the oleaginous yeast Rhodosporidium toruloides.</title>
        <authorList>
            <person name="Coradetti S.T."/>
            <person name="Pinel D."/>
            <person name="Geiselman G."/>
            <person name="Ito M."/>
            <person name="Mondo S."/>
            <person name="Reilly M.C."/>
            <person name="Cheng Y.F."/>
            <person name="Bauer S."/>
            <person name="Grigoriev I."/>
            <person name="Gladden J.M."/>
            <person name="Simmons B.A."/>
            <person name="Brem R."/>
            <person name="Arkin A.P."/>
            <person name="Skerker J.M."/>
        </authorList>
    </citation>
    <scope>NUCLEOTIDE SEQUENCE [LARGE SCALE GENOMIC DNA]</scope>
    <source>
        <strain evidence="3 4">NBRC 0880</strain>
    </source>
</reference>
<evidence type="ECO:0000313" key="4">
    <source>
        <dbReference type="Proteomes" id="UP000239560"/>
    </source>
</evidence>
<keyword evidence="2" id="KW-0812">Transmembrane</keyword>
<dbReference type="Proteomes" id="UP000239560">
    <property type="component" value="Unassembled WGS sequence"/>
</dbReference>
<accession>A0A2T0A8Q5</accession>
<keyword evidence="2" id="KW-1133">Transmembrane helix</keyword>
<dbReference type="EMBL" id="LCTV02000006">
    <property type="protein sequence ID" value="PRQ74402.1"/>
    <property type="molecule type" value="Genomic_DNA"/>
</dbReference>
<sequence length="237" mass="27069">MRRALEGVRRLCGCGRSSVCKRVMEEERRCGDHYDRAGEGEPLNVTLHASHLRQHPHPHPTRRRKEAGPTKLAVIPSAALFNLFFAGNATAISMQNATRVTTNERSARMMVTMPDFWSANRREFSEPRCLGERMSEAIVRQARMVAAEGDGSVTHRVERDRMPSRTDNVNPVSRGRARPDDKNAVRRRRVETEERVVVGDSRLRYRRKRMRTTEKEGSGGREGRTNWLMPFAVLFGT</sequence>
<protein>
    <submittedName>
        <fullName evidence="3">Uncharacterized protein</fullName>
    </submittedName>
</protein>
<feature type="compositionally biased region" description="Basic and acidic residues" evidence="1">
    <location>
        <begin position="177"/>
        <end position="189"/>
    </location>
</feature>
<dbReference type="AlphaFoldDB" id="A0A2T0A8Q5"/>
<gene>
    <name evidence="3" type="ORF">AAT19DRAFT_14755</name>
</gene>
<evidence type="ECO:0000313" key="3">
    <source>
        <dbReference type="EMBL" id="PRQ74402.1"/>
    </source>
</evidence>
<organism evidence="3 4">
    <name type="scientific">Rhodotorula toruloides</name>
    <name type="common">Yeast</name>
    <name type="synonym">Rhodosporidium toruloides</name>
    <dbReference type="NCBI Taxonomy" id="5286"/>
    <lineage>
        <taxon>Eukaryota</taxon>
        <taxon>Fungi</taxon>
        <taxon>Dikarya</taxon>
        <taxon>Basidiomycota</taxon>
        <taxon>Pucciniomycotina</taxon>
        <taxon>Microbotryomycetes</taxon>
        <taxon>Sporidiobolales</taxon>
        <taxon>Sporidiobolaceae</taxon>
        <taxon>Rhodotorula</taxon>
    </lineage>
</organism>
<feature type="transmembrane region" description="Helical" evidence="2">
    <location>
        <begin position="72"/>
        <end position="94"/>
    </location>
</feature>
<evidence type="ECO:0000256" key="1">
    <source>
        <dbReference type="SAM" id="MobiDB-lite"/>
    </source>
</evidence>
<comment type="caution">
    <text evidence="3">The sequence shown here is derived from an EMBL/GenBank/DDBJ whole genome shotgun (WGS) entry which is preliminary data.</text>
</comment>
<feature type="region of interest" description="Disordered" evidence="1">
    <location>
        <begin position="160"/>
        <end position="189"/>
    </location>
</feature>
<keyword evidence="2" id="KW-0472">Membrane</keyword>
<name>A0A2T0A8Q5_RHOTO</name>